<keyword evidence="1" id="KW-0472">Membrane</keyword>
<accession>A0A381P624</accession>
<evidence type="ECO:0000256" key="1">
    <source>
        <dbReference type="SAM" id="Phobius"/>
    </source>
</evidence>
<sequence length="171" mass="19544">MRAIKDYASFVGQRKILITIFVLIILCSVAFQNLPNRIYENMLDLRFGFNYSDVLYTVNSLGEEGRETYLLASLILDTIFPILYVSFFLGIYSFLEIKRSVWYLLPVLVGISDILENIQISLIMVASVAEISNEQIFFASFSNQVKWILCSISLIILLFGLIKKFGKTSII</sequence>
<feature type="transmembrane region" description="Helical" evidence="1">
    <location>
        <begin position="102"/>
        <end position="125"/>
    </location>
</feature>
<protein>
    <submittedName>
        <fullName evidence="2">Uncharacterized protein</fullName>
    </submittedName>
</protein>
<reference evidence="2" key="1">
    <citation type="submission" date="2018-05" db="EMBL/GenBank/DDBJ databases">
        <authorList>
            <person name="Lanie J.A."/>
            <person name="Ng W.-L."/>
            <person name="Kazmierczak K.M."/>
            <person name="Andrzejewski T.M."/>
            <person name="Davidsen T.M."/>
            <person name="Wayne K.J."/>
            <person name="Tettelin H."/>
            <person name="Glass J.I."/>
            <person name="Rusch D."/>
            <person name="Podicherti R."/>
            <person name="Tsui H.-C.T."/>
            <person name="Winkler M.E."/>
        </authorList>
    </citation>
    <scope>NUCLEOTIDE SEQUENCE</scope>
</reference>
<keyword evidence="1" id="KW-1133">Transmembrane helix</keyword>
<evidence type="ECO:0000313" key="2">
    <source>
        <dbReference type="EMBL" id="SUZ61769.1"/>
    </source>
</evidence>
<dbReference type="EMBL" id="UINC01000825">
    <property type="protein sequence ID" value="SUZ61769.1"/>
    <property type="molecule type" value="Genomic_DNA"/>
</dbReference>
<gene>
    <name evidence="2" type="ORF">METZ01_LOCUS14623</name>
</gene>
<organism evidence="2">
    <name type="scientific">marine metagenome</name>
    <dbReference type="NCBI Taxonomy" id="408172"/>
    <lineage>
        <taxon>unclassified sequences</taxon>
        <taxon>metagenomes</taxon>
        <taxon>ecological metagenomes</taxon>
    </lineage>
</organism>
<feature type="transmembrane region" description="Helical" evidence="1">
    <location>
        <begin position="69"/>
        <end position="95"/>
    </location>
</feature>
<keyword evidence="1" id="KW-0812">Transmembrane</keyword>
<feature type="transmembrane region" description="Helical" evidence="1">
    <location>
        <begin position="16"/>
        <end position="34"/>
    </location>
</feature>
<dbReference type="AlphaFoldDB" id="A0A381P624"/>
<name>A0A381P624_9ZZZZ</name>
<proteinExistence type="predicted"/>
<feature type="transmembrane region" description="Helical" evidence="1">
    <location>
        <begin position="145"/>
        <end position="162"/>
    </location>
</feature>